<protein>
    <submittedName>
        <fullName evidence="1">Uncharacterized protein</fullName>
    </submittedName>
</protein>
<sequence>MSFPPPGRQSGAAHHEYCNTGLCCRCQQRSWTTKLGNERLCGLCAACCRECGRSPAPHLDGLNDGLCGECRGLCGRCHTPMPPEGECGCRTWHQRAGADPVGYVLRAIPQPLTQALGRRMPQEIHELIHQELGRRTPAQLVDRMERRWNTRWSHAVYEKDEDGRRRWSVEGIAEQLLRPGHCSDPQCEDGYLVTGDTPCGRCLHPTHRFVTAVADHTATTEHARATAAEIRRAMLDNRSRRRHPKPPQKRQR</sequence>
<accession>A0A7G7BDQ1</accession>
<gene>
    <name evidence="1" type="ORF">F0344_01505</name>
</gene>
<name>A0A7G7BDQ1_9ACTN</name>
<proteinExistence type="predicted"/>
<evidence type="ECO:0000313" key="1">
    <source>
        <dbReference type="EMBL" id="QNE73466.1"/>
    </source>
</evidence>
<dbReference type="AlphaFoldDB" id="A0A7G7BDQ1"/>
<evidence type="ECO:0000313" key="2">
    <source>
        <dbReference type="Proteomes" id="UP000515307"/>
    </source>
</evidence>
<dbReference type="KEGG" id="sfiy:F0344_01505"/>
<dbReference type="EMBL" id="CP045702">
    <property type="protein sequence ID" value="QNE73466.1"/>
    <property type="molecule type" value="Genomic_DNA"/>
</dbReference>
<reference evidence="2" key="1">
    <citation type="submission" date="2019-10" db="EMBL/GenBank/DDBJ databases">
        <title>Antimicrobial potential of Antarctic Bacteria.</title>
        <authorList>
            <person name="Benaud N."/>
            <person name="Edwards R.J."/>
            <person name="Ferrari B.C."/>
        </authorList>
    </citation>
    <scope>NUCLEOTIDE SEQUENCE [LARGE SCALE GENOMIC DNA]</scope>
    <source>
        <strain evidence="2">NBSH44</strain>
    </source>
</reference>
<organism evidence="1 2">
    <name type="scientific">Streptomyces finlayi</name>
    <dbReference type="NCBI Taxonomy" id="67296"/>
    <lineage>
        <taxon>Bacteria</taxon>
        <taxon>Bacillati</taxon>
        <taxon>Actinomycetota</taxon>
        <taxon>Actinomycetes</taxon>
        <taxon>Kitasatosporales</taxon>
        <taxon>Streptomycetaceae</taxon>
        <taxon>Streptomyces</taxon>
    </lineage>
</organism>
<dbReference type="RefSeq" id="WP_185297034.1">
    <property type="nucleotide sequence ID" value="NZ_CP045702.1"/>
</dbReference>
<dbReference type="Proteomes" id="UP000515307">
    <property type="component" value="Chromosome"/>
</dbReference>
<keyword evidence="2" id="KW-1185">Reference proteome</keyword>